<evidence type="ECO:0000313" key="4">
    <source>
        <dbReference type="EMBL" id="KAI1518636.1"/>
    </source>
</evidence>
<dbReference type="PANTHER" id="PTHR19303:SF74">
    <property type="entry name" value="POGO TRANSPOSABLE ELEMENT WITH KRAB DOMAIN"/>
    <property type="match status" value="1"/>
</dbReference>
<sequence length="269" mass="31046">MDPIQKAIEDIESREAGASFSYREVAKTWGVNRTTLARRHQGRNQPHTLAHLILHPHQETELLQYITTLTKRRTPPTRAMIRNFASSLVGREVSESWVTRFINRNPTHLISRWQTGMDRNRHKADSEAKYSLYFKLLHDKMKEYNVEPSHIFNIDKKGFLIRVTRRSKRVFNKRIYDRRGVTAAIQDGSREWVTVLACICSDGTALSPSLIFQSTAGALKPAWVEAIDPEKHSVFVTSSPSGWINNDIGLAWLKEVFERETRRKARSGY</sequence>
<evidence type="ECO:0000313" key="5">
    <source>
        <dbReference type="Proteomes" id="UP000245464"/>
    </source>
</evidence>
<comment type="caution">
    <text evidence="3">The sequence shown here is derived from an EMBL/GenBank/DDBJ whole genome shotgun (WGS) entry which is preliminary data.</text>
</comment>
<dbReference type="EMBL" id="NRDI02000002">
    <property type="protein sequence ID" value="KAI1518636.1"/>
    <property type="molecule type" value="Genomic_DNA"/>
</dbReference>
<evidence type="ECO:0000313" key="6">
    <source>
        <dbReference type="Proteomes" id="UP000249757"/>
    </source>
</evidence>
<dbReference type="InterPro" id="IPR006600">
    <property type="entry name" value="HTH_CenpB_DNA-bd_dom"/>
</dbReference>
<protein>
    <submittedName>
        <fullName evidence="4">Tc5 transposase DNA-binding domain containing protein</fullName>
    </submittedName>
</protein>
<dbReference type="Proteomes" id="UP000245464">
    <property type="component" value="Chromosome 2"/>
</dbReference>
<dbReference type="PANTHER" id="PTHR19303">
    <property type="entry name" value="TRANSPOSON"/>
    <property type="match status" value="1"/>
</dbReference>
<keyword evidence="1 4" id="KW-0238">DNA-binding</keyword>
<reference evidence="4" key="2">
    <citation type="submission" date="2021-05" db="EMBL/GenBank/DDBJ databases">
        <authorList>
            <person name="Moolhuijzen P.M."/>
            <person name="Moffat C.S."/>
        </authorList>
    </citation>
    <scope>NUCLEOTIDE SEQUENCE</scope>
    <source>
        <strain evidence="4">86-124</strain>
    </source>
</reference>
<dbReference type="InterPro" id="IPR050863">
    <property type="entry name" value="CenT-Element_Derived"/>
</dbReference>
<proteinExistence type="predicted"/>
<reference evidence="3 5" key="1">
    <citation type="journal article" date="2018" name="BMC Genomics">
        <title>Comparative genomics of the wheat fungal pathogen Pyrenophora tritici-repentis reveals chromosomal variations and genome plasticity.</title>
        <authorList>
            <person name="Moolhuijzen P."/>
            <person name="See P.T."/>
            <person name="Hane J.K."/>
            <person name="Shi G."/>
            <person name="Liu Z."/>
            <person name="Oliver R.P."/>
            <person name="Moffat C.S."/>
        </authorList>
    </citation>
    <scope>NUCLEOTIDE SEQUENCE [LARGE SCALE GENOMIC DNA]</scope>
    <source>
        <strain evidence="3">M4</strain>
    </source>
</reference>
<reference evidence="4" key="3">
    <citation type="journal article" date="2022" name="bioRxiv">
        <title>A global pangenome for the wheat fungal pathogen Pyrenophora tritici-repentis and prediction of effector protein structural homology.</title>
        <authorList>
            <person name="Moolhuijzen P."/>
            <person name="See P.T."/>
            <person name="Shi G."/>
            <person name="Powell H.R."/>
            <person name="Cockram J."/>
            <person name="Jorgensen L.N."/>
            <person name="Benslimane H."/>
            <person name="Strelkov S.E."/>
            <person name="Turner J."/>
            <person name="Liu Z."/>
            <person name="Moffat C.S."/>
        </authorList>
    </citation>
    <scope>NUCLEOTIDE SEQUENCE</scope>
    <source>
        <strain evidence="4">86-124</strain>
    </source>
</reference>
<evidence type="ECO:0000313" key="3">
    <source>
        <dbReference type="EMBL" id="KAF7574564.1"/>
    </source>
</evidence>
<accession>A0A834S2Y5</accession>
<reference evidence="6" key="4">
    <citation type="journal article" date="2022" name="Microb. Genom.">
        <title>A global pangenome for the wheat fungal pathogen Pyrenophora tritici-repentis and prediction of effector protein structural homology.</title>
        <authorList>
            <person name="Moolhuijzen P.M."/>
            <person name="See P.T."/>
            <person name="Shi G."/>
            <person name="Powell H.R."/>
            <person name="Cockram J."/>
            <person name="Jorgensen L.N."/>
            <person name="Benslimane H."/>
            <person name="Strelkov S.E."/>
            <person name="Turner J."/>
            <person name="Liu Z."/>
            <person name="Moffat C.S."/>
        </authorList>
    </citation>
    <scope>NUCLEOTIDE SEQUENCE [LARGE SCALE GENOMIC DNA]</scope>
</reference>
<feature type="domain" description="HTH CENPB-type" evidence="2">
    <location>
        <begin position="46"/>
        <end position="111"/>
    </location>
</feature>
<keyword evidence="6" id="KW-1185">Reference proteome</keyword>
<evidence type="ECO:0000259" key="2">
    <source>
        <dbReference type="PROSITE" id="PS51253"/>
    </source>
</evidence>
<dbReference type="EMBL" id="NQIK02000002">
    <property type="protein sequence ID" value="KAF7574564.1"/>
    <property type="molecule type" value="Genomic_DNA"/>
</dbReference>
<dbReference type="Pfam" id="PF03221">
    <property type="entry name" value="HTH_Tnp_Tc5"/>
    <property type="match status" value="1"/>
</dbReference>
<evidence type="ECO:0000256" key="1">
    <source>
        <dbReference type="ARBA" id="ARBA00023125"/>
    </source>
</evidence>
<organism evidence="3 5">
    <name type="scientific">Pyrenophora tritici-repentis</name>
    <dbReference type="NCBI Taxonomy" id="45151"/>
    <lineage>
        <taxon>Eukaryota</taxon>
        <taxon>Fungi</taxon>
        <taxon>Dikarya</taxon>
        <taxon>Ascomycota</taxon>
        <taxon>Pezizomycotina</taxon>
        <taxon>Dothideomycetes</taxon>
        <taxon>Pleosporomycetidae</taxon>
        <taxon>Pleosporales</taxon>
        <taxon>Pleosporineae</taxon>
        <taxon>Pleosporaceae</taxon>
        <taxon>Pyrenophora</taxon>
    </lineage>
</organism>
<dbReference type="PROSITE" id="PS51253">
    <property type="entry name" value="HTH_CENPB"/>
    <property type="match status" value="1"/>
</dbReference>
<gene>
    <name evidence="4" type="ORF">Ptr86124_001764</name>
    <name evidence="3" type="ORF">PtrM4_061870</name>
</gene>
<dbReference type="GO" id="GO:0003677">
    <property type="term" value="F:DNA binding"/>
    <property type="evidence" value="ECO:0007669"/>
    <property type="project" value="UniProtKB-KW"/>
</dbReference>
<dbReference type="Proteomes" id="UP000249757">
    <property type="component" value="Unassembled WGS sequence"/>
</dbReference>
<dbReference type="InterPro" id="IPR004875">
    <property type="entry name" value="DDE_SF_endonuclease_dom"/>
</dbReference>
<dbReference type="AlphaFoldDB" id="A0A834S2Y5"/>
<name>A0A834S2Y5_9PLEO</name>
<dbReference type="GO" id="GO:0005634">
    <property type="term" value="C:nucleus"/>
    <property type="evidence" value="ECO:0007669"/>
    <property type="project" value="TreeGrafter"/>
</dbReference>
<dbReference type="SMART" id="SM00674">
    <property type="entry name" value="CENPB"/>
    <property type="match status" value="1"/>
</dbReference>
<dbReference type="Pfam" id="PF03184">
    <property type="entry name" value="DDE_1"/>
    <property type="match status" value="1"/>
</dbReference>